<dbReference type="AlphaFoldDB" id="A0A0E9WLC6"/>
<reference evidence="2" key="1">
    <citation type="submission" date="2014-11" db="EMBL/GenBank/DDBJ databases">
        <authorList>
            <person name="Amaro Gonzalez C."/>
        </authorList>
    </citation>
    <scope>NUCLEOTIDE SEQUENCE</scope>
</reference>
<organism evidence="2">
    <name type="scientific">Anguilla anguilla</name>
    <name type="common">European freshwater eel</name>
    <name type="synonym">Muraena anguilla</name>
    <dbReference type="NCBI Taxonomy" id="7936"/>
    <lineage>
        <taxon>Eukaryota</taxon>
        <taxon>Metazoa</taxon>
        <taxon>Chordata</taxon>
        <taxon>Craniata</taxon>
        <taxon>Vertebrata</taxon>
        <taxon>Euteleostomi</taxon>
        <taxon>Actinopterygii</taxon>
        <taxon>Neopterygii</taxon>
        <taxon>Teleostei</taxon>
        <taxon>Anguilliformes</taxon>
        <taxon>Anguillidae</taxon>
        <taxon>Anguilla</taxon>
    </lineage>
</organism>
<evidence type="ECO:0000256" key="1">
    <source>
        <dbReference type="SAM" id="Phobius"/>
    </source>
</evidence>
<keyword evidence="1" id="KW-0472">Membrane</keyword>
<accession>A0A0E9WLC6</accession>
<sequence length="59" mass="6758">MVKSLVDSHIVSNSFHIIVSYNHGLIICASFAMRFNDCMLSLIRRQPEVVLLKLTLRLN</sequence>
<name>A0A0E9WLC6_ANGAN</name>
<dbReference type="EMBL" id="GBXM01018324">
    <property type="protein sequence ID" value="JAH90253.1"/>
    <property type="molecule type" value="Transcribed_RNA"/>
</dbReference>
<proteinExistence type="predicted"/>
<feature type="transmembrane region" description="Helical" evidence="1">
    <location>
        <begin position="15"/>
        <end position="35"/>
    </location>
</feature>
<evidence type="ECO:0000313" key="2">
    <source>
        <dbReference type="EMBL" id="JAH90253.1"/>
    </source>
</evidence>
<protein>
    <submittedName>
        <fullName evidence="2">Uncharacterized protein</fullName>
    </submittedName>
</protein>
<keyword evidence="1" id="KW-0812">Transmembrane</keyword>
<reference evidence="2" key="2">
    <citation type="journal article" date="2015" name="Fish Shellfish Immunol.">
        <title>Early steps in the European eel (Anguilla anguilla)-Vibrio vulnificus interaction in the gills: Role of the RtxA13 toxin.</title>
        <authorList>
            <person name="Callol A."/>
            <person name="Pajuelo D."/>
            <person name="Ebbesson L."/>
            <person name="Teles M."/>
            <person name="MacKenzie S."/>
            <person name="Amaro C."/>
        </authorList>
    </citation>
    <scope>NUCLEOTIDE SEQUENCE</scope>
</reference>
<keyword evidence="1" id="KW-1133">Transmembrane helix</keyword>